<keyword evidence="9 10" id="KW-0807">Transducer</keyword>
<feature type="transmembrane region" description="Helical" evidence="10">
    <location>
        <begin position="83"/>
        <end position="100"/>
    </location>
</feature>
<comment type="similarity">
    <text evidence="10">Belongs to the insect chemoreceptor superfamily. Heteromeric odorant receptor channel (TC 1.A.69) family.</text>
</comment>
<organism evidence="11 12">
    <name type="scientific">Cinara cedri</name>
    <dbReference type="NCBI Taxonomy" id="506608"/>
    <lineage>
        <taxon>Eukaryota</taxon>
        <taxon>Metazoa</taxon>
        <taxon>Ecdysozoa</taxon>
        <taxon>Arthropoda</taxon>
        <taxon>Hexapoda</taxon>
        <taxon>Insecta</taxon>
        <taxon>Pterygota</taxon>
        <taxon>Neoptera</taxon>
        <taxon>Paraneoptera</taxon>
        <taxon>Hemiptera</taxon>
        <taxon>Sternorrhyncha</taxon>
        <taxon>Aphidomorpha</taxon>
        <taxon>Aphidoidea</taxon>
        <taxon>Aphididae</taxon>
        <taxon>Lachninae</taxon>
        <taxon>Cinara</taxon>
    </lineage>
</organism>
<name>A0A5E4NDW6_9HEMI</name>
<feature type="transmembrane region" description="Helical" evidence="10">
    <location>
        <begin position="197"/>
        <end position="227"/>
    </location>
</feature>
<dbReference type="GO" id="GO:0007165">
    <property type="term" value="P:signal transduction"/>
    <property type="evidence" value="ECO:0007669"/>
    <property type="project" value="UniProtKB-KW"/>
</dbReference>
<dbReference type="OrthoDB" id="6631264at2759"/>
<feature type="transmembrane region" description="Helical" evidence="10">
    <location>
        <begin position="146"/>
        <end position="171"/>
    </location>
</feature>
<evidence type="ECO:0000256" key="7">
    <source>
        <dbReference type="ARBA" id="ARBA00023136"/>
    </source>
</evidence>
<dbReference type="InterPro" id="IPR004117">
    <property type="entry name" value="7tm6_olfct_rcpt"/>
</dbReference>
<proteinExistence type="inferred from homology"/>
<keyword evidence="12" id="KW-1185">Reference proteome</keyword>
<keyword evidence="7 10" id="KW-0472">Membrane</keyword>
<evidence type="ECO:0000256" key="9">
    <source>
        <dbReference type="ARBA" id="ARBA00023224"/>
    </source>
</evidence>
<dbReference type="GO" id="GO:0004984">
    <property type="term" value="F:olfactory receptor activity"/>
    <property type="evidence" value="ECO:0007669"/>
    <property type="project" value="InterPro"/>
</dbReference>
<dbReference type="AlphaFoldDB" id="A0A5E4NDW6"/>
<dbReference type="EMBL" id="CABPRJ010001930">
    <property type="protein sequence ID" value="VVC41882.1"/>
    <property type="molecule type" value="Genomic_DNA"/>
</dbReference>
<dbReference type="GO" id="GO:0005886">
    <property type="term" value="C:plasma membrane"/>
    <property type="evidence" value="ECO:0007669"/>
    <property type="project" value="UniProtKB-SubCell"/>
</dbReference>
<keyword evidence="3 10" id="KW-0716">Sensory transduction</keyword>
<gene>
    <name evidence="11" type="ORF">CINCED_3A017156</name>
</gene>
<feature type="transmembrane region" description="Helical" evidence="10">
    <location>
        <begin position="289"/>
        <end position="312"/>
    </location>
</feature>
<evidence type="ECO:0000256" key="3">
    <source>
        <dbReference type="ARBA" id="ARBA00022606"/>
    </source>
</evidence>
<keyword evidence="8 10" id="KW-0675">Receptor</keyword>
<evidence type="ECO:0000256" key="1">
    <source>
        <dbReference type="ARBA" id="ARBA00004651"/>
    </source>
</evidence>
<evidence type="ECO:0000256" key="4">
    <source>
        <dbReference type="ARBA" id="ARBA00022692"/>
    </source>
</evidence>
<dbReference type="PANTHER" id="PTHR21137">
    <property type="entry name" value="ODORANT RECEPTOR"/>
    <property type="match status" value="1"/>
</dbReference>
<protein>
    <recommendedName>
        <fullName evidence="10">Odorant receptor</fullName>
    </recommendedName>
</protein>
<sequence>MVKVDYRTGLNTAASTNRPPAINLTPFQLFCIRWSVFFDKTTDRLSPTETVFRTIQMSTMVITGLMTMTSVLFADNKKALESFTYFIICVFLLAISIFAIRTKRFNRHMLLMIEEEFPSYDRPVPEDLRRKLTGIRTSYGDFTKRVILSYLALVVFEVQATALVPLTAAWFTPTKLGTQSTQMVVMWFPGDTTQVEIYAFTFAIQYSIVLIVKTIITGTLCSFSFFVSQMIAEFEILAAYIEHAVEIVEFNRSTGRTTERELLDHIRNCVKLHNRLIHFKDELNESYNYIILLELMFSTLYFCLSAFNMIFVGSKFTIVKGLLTLSNYLTELFIFCMYGSMVEDAHIHLLRASYGSAWYLQPIRCRNSLMMIMSRSQIPLQLTVGKVFLASLPLFLSVLKVSYSGVNALRAANAK</sequence>
<keyword evidence="5 10" id="KW-0552">Olfaction</keyword>
<evidence type="ECO:0000256" key="10">
    <source>
        <dbReference type="RuleBase" id="RU351113"/>
    </source>
</evidence>
<accession>A0A5E4NDW6</accession>
<evidence type="ECO:0000256" key="5">
    <source>
        <dbReference type="ARBA" id="ARBA00022725"/>
    </source>
</evidence>
<evidence type="ECO:0000256" key="8">
    <source>
        <dbReference type="ARBA" id="ARBA00023170"/>
    </source>
</evidence>
<evidence type="ECO:0000313" key="11">
    <source>
        <dbReference type="EMBL" id="VVC41882.1"/>
    </source>
</evidence>
<feature type="transmembrane region" description="Helical" evidence="10">
    <location>
        <begin position="50"/>
        <end position="71"/>
    </location>
</feature>
<reference evidence="11 12" key="1">
    <citation type="submission" date="2019-08" db="EMBL/GenBank/DDBJ databases">
        <authorList>
            <person name="Alioto T."/>
            <person name="Alioto T."/>
            <person name="Gomez Garrido J."/>
        </authorList>
    </citation>
    <scope>NUCLEOTIDE SEQUENCE [LARGE SCALE GENOMIC DNA]</scope>
</reference>
<dbReference type="Proteomes" id="UP000325440">
    <property type="component" value="Unassembled WGS sequence"/>
</dbReference>
<feature type="transmembrane region" description="Helical" evidence="10">
    <location>
        <begin position="378"/>
        <end position="399"/>
    </location>
</feature>
<evidence type="ECO:0000256" key="2">
    <source>
        <dbReference type="ARBA" id="ARBA00022475"/>
    </source>
</evidence>
<keyword evidence="6 10" id="KW-1133">Transmembrane helix</keyword>
<dbReference type="PANTHER" id="PTHR21137:SF35">
    <property type="entry name" value="ODORANT RECEPTOR 19A-RELATED"/>
    <property type="match status" value="1"/>
</dbReference>
<evidence type="ECO:0000256" key="6">
    <source>
        <dbReference type="ARBA" id="ARBA00022989"/>
    </source>
</evidence>
<dbReference type="GO" id="GO:0005549">
    <property type="term" value="F:odorant binding"/>
    <property type="evidence" value="ECO:0007669"/>
    <property type="project" value="InterPro"/>
</dbReference>
<keyword evidence="4 10" id="KW-0812">Transmembrane</keyword>
<keyword evidence="2" id="KW-1003">Cell membrane</keyword>
<feature type="transmembrane region" description="Helical" evidence="10">
    <location>
        <begin position="318"/>
        <end position="341"/>
    </location>
</feature>
<comment type="subcellular location">
    <subcellularLocation>
        <location evidence="1 10">Cell membrane</location>
        <topology evidence="1 10">Multi-pass membrane protein</topology>
    </subcellularLocation>
</comment>
<dbReference type="Pfam" id="PF02949">
    <property type="entry name" value="7tm_6"/>
    <property type="match status" value="1"/>
</dbReference>
<evidence type="ECO:0000313" key="12">
    <source>
        <dbReference type="Proteomes" id="UP000325440"/>
    </source>
</evidence>